<evidence type="ECO:0000256" key="1">
    <source>
        <dbReference type="ARBA" id="ARBA00023015"/>
    </source>
</evidence>
<keyword evidence="7" id="KW-1185">Reference proteome</keyword>
<dbReference type="PROSITE" id="PS50977">
    <property type="entry name" value="HTH_TETR_2"/>
    <property type="match status" value="1"/>
</dbReference>
<dbReference type="Gene3D" id="1.10.357.10">
    <property type="entry name" value="Tetracycline Repressor, domain 2"/>
    <property type="match status" value="1"/>
</dbReference>
<evidence type="ECO:0000313" key="7">
    <source>
        <dbReference type="Proteomes" id="UP001501532"/>
    </source>
</evidence>
<dbReference type="PANTHER" id="PTHR30055">
    <property type="entry name" value="HTH-TYPE TRANSCRIPTIONAL REGULATOR RUTR"/>
    <property type="match status" value="1"/>
</dbReference>
<dbReference type="InterPro" id="IPR001647">
    <property type="entry name" value="HTH_TetR"/>
</dbReference>
<dbReference type="InterPro" id="IPR050109">
    <property type="entry name" value="HTH-type_TetR-like_transc_reg"/>
</dbReference>
<evidence type="ECO:0000259" key="5">
    <source>
        <dbReference type="PROSITE" id="PS50977"/>
    </source>
</evidence>
<dbReference type="EMBL" id="BAAAUF010000031">
    <property type="protein sequence ID" value="GAA3050823.1"/>
    <property type="molecule type" value="Genomic_DNA"/>
</dbReference>
<keyword evidence="3" id="KW-0804">Transcription</keyword>
<evidence type="ECO:0000256" key="3">
    <source>
        <dbReference type="ARBA" id="ARBA00023163"/>
    </source>
</evidence>
<dbReference type="InterPro" id="IPR009057">
    <property type="entry name" value="Homeodomain-like_sf"/>
</dbReference>
<keyword evidence="2 4" id="KW-0238">DNA-binding</keyword>
<name>A0ABP6LR44_9ACTN</name>
<proteinExistence type="predicted"/>
<dbReference type="Pfam" id="PF00440">
    <property type="entry name" value="TetR_N"/>
    <property type="match status" value="1"/>
</dbReference>
<evidence type="ECO:0000256" key="2">
    <source>
        <dbReference type="ARBA" id="ARBA00023125"/>
    </source>
</evidence>
<evidence type="ECO:0000256" key="4">
    <source>
        <dbReference type="PROSITE-ProRule" id="PRU00335"/>
    </source>
</evidence>
<dbReference type="PANTHER" id="PTHR30055:SF234">
    <property type="entry name" value="HTH-TYPE TRANSCRIPTIONAL REGULATOR BETI"/>
    <property type="match status" value="1"/>
</dbReference>
<reference evidence="7" key="1">
    <citation type="journal article" date="2019" name="Int. J. Syst. Evol. Microbiol.">
        <title>The Global Catalogue of Microorganisms (GCM) 10K type strain sequencing project: providing services to taxonomists for standard genome sequencing and annotation.</title>
        <authorList>
            <consortium name="The Broad Institute Genomics Platform"/>
            <consortium name="The Broad Institute Genome Sequencing Center for Infectious Disease"/>
            <person name="Wu L."/>
            <person name="Ma J."/>
        </authorList>
    </citation>
    <scope>NUCLEOTIDE SEQUENCE [LARGE SCALE GENOMIC DNA]</scope>
    <source>
        <strain evidence="7">JCM 9091</strain>
    </source>
</reference>
<gene>
    <name evidence="6" type="ORF">GCM10010448_37370</name>
</gene>
<feature type="domain" description="HTH tetR-type" evidence="5">
    <location>
        <begin position="18"/>
        <end position="76"/>
    </location>
</feature>
<feature type="DNA-binding region" description="H-T-H motif" evidence="4">
    <location>
        <begin position="39"/>
        <end position="58"/>
    </location>
</feature>
<accession>A0ABP6LR44</accession>
<dbReference type="RefSeq" id="WP_234519872.1">
    <property type="nucleotide sequence ID" value="NZ_BAAAUF010000031.1"/>
</dbReference>
<dbReference type="SUPFAM" id="SSF46689">
    <property type="entry name" value="Homeodomain-like"/>
    <property type="match status" value="1"/>
</dbReference>
<organism evidence="6 7">
    <name type="scientific">Streptomyces glomeratus</name>
    <dbReference type="NCBI Taxonomy" id="284452"/>
    <lineage>
        <taxon>Bacteria</taxon>
        <taxon>Bacillati</taxon>
        <taxon>Actinomycetota</taxon>
        <taxon>Actinomycetes</taxon>
        <taxon>Kitasatosporales</taxon>
        <taxon>Streptomycetaceae</taxon>
        <taxon>Streptomyces</taxon>
    </lineage>
</organism>
<evidence type="ECO:0000313" key="6">
    <source>
        <dbReference type="EMBL" id="GAA3050823.1"/>
    </source>
</evidence>
<comment type="caution">
    <text evidence="6">The sequence shown here is derived from an EMBL/GenBank/DDBJ whole genome shotgun (WGS) entry which is preliminary data.</text>
</comment>
<protein>
    <recommendedName>
        <fullName evidence="5">HTH tetR-type domain-containing protein</fullName>
    </recommendedName>
</protein>
<dbReference type="Proteomes" id="UP001501532">
    <property type="component" value="Unassembled WGS sequence"/>
</dbReference>
<sequence length="204" mass="22188">MPSTVPPHAAPAESRVRARTRRAILTAAASLLARNRGATLAEIAEAADVGRTSLHRYFPDRESLINAVIQDSASVMSQAIQEARLDDDDPVQTLRRLVATMFDVGDHLLFLFSDPGVRATFENLSEQGARTDAVARLIERGCAEGVFDSKVSSAWIESVFWALIYAGCDAVHKGRLPRHQALNSVLRSLENGIRIKGAGEEPDV</sequence>
<keyword evidence="1" id="KW-0805">Transcription regulation</keyword>